<dbReference type="InterPro" id="IPR001387">
    <property type="entry name" value="Cro/C1-type_HTH"/>
</dbReference>
<sequence>MDKHVYCEYFNVIGDGENLYKNLTSKQQLSLIIGRQIYFIRKARCMTGKQLGEQLNVSQQQISRYENGVCHIDVDTLIRLLYILDMPIDQFFSQVSVRLSQQFPATYAKYHSLFIPVVDSSNNEYRLIKSKG</sequence>
<reference evidence="3" key="1">
    <citation type="submission" date="2008-04" db="EMBL/GenBank/DDBJ databases">
        <title>Draft genome sequence of Providencia stuartii (ATCC 25827).</title>
        <authorList>
            <person name="Sudarsanam P."/>
            <person name="Ley R."/>
            <person name="Guruge J."/>
            <person name="Turnbaugh P.J."/>
            <person name="Mahowald M."/>
            <person name="Liep D."/>
            <person name="Gordon J."/>
        </authorList>
    </citation>
    <scope>NUCLEOTIDE SEQUENCE [LARGE SCALE GENOMIC DNA]</scope>
    <source>
        <strain evidence="3">ATCC 25827</strain>
    </source>
</reference>
<organism evidence="2 3">
    <name type="scientific">Providencia stuartii ATCC 25827</name>
    <dbReference type="NCBI Taxonomy" id="471874"/>
    <lineage>
        <taxon>Bacteria</taxon>
        <taxon>Pseudomonadati</taxon>
        <taxon>Pseudomonadota</taxon>
        <taxon>Gammaproteobacteria</taxon>
        <taxon>Enterobacterales</taxon>
        <taxon>Morganellaceae</taxon>
        <taxon>Providencia</taxon>
    </lineage>
</organism>
<proteinExistence type="predicted"/>
<dbReference type="PROSITE" id="PS50943">
    <property type="entry name" value="HTH_CROC1"/>
    <property type="match status" value="1"/>
</dbReference>
<protein>
    <submittedName>
        <fullName evidence="2">DNA-binding helix-turn-helix protein</fullName>
    </submittedName>
</protein>
<keyword evidence="2" id="KW-0238">DNA-binding</keyword>
<dbReference type="GO" id="GO:0003677">
    <property type="term" value="F:DNA binding"/>
    <property type="evidence" value="ECO:0007669"/>
    <property type="project" value="UniProtKB-KW"/>
</dbReference>
<dbReference type="SMART" id="SM00530">
    <property type="entry name" value="HTH_XRE"/>
    <property type="match status" value="1"/>
</dbReference>
<dbReference type="CDD" id="cd00093">
    <property type="entry name" value="HTH_XRE"/>
    <property type="match status" value="1"/>
</dbReference>
<reference evidence="2 3" key="3">
    <citation type="submission" date="2008-05" db="EMBL/GenBank/DDBJ databases">
        <authorList>
            <person name="Fulton L."/>
            <person name="Clifton S."/>
            <person name="Fulton B."/>
            <person name="Xu J."/>
            <person name="Minx P."/>
            <person name="Pepin K.H."/>
            <person name="Johnson M."/>
            <person name="Thiruvilangam P."/>
            <person name="Bhonagiri V."/>
            <person name="Nash W.E."/>
            <person name="Mardis E.R."/>
            <person name="Wilson R.K."/>
        </authorList>
    </citation>
    <scope>NUCLEOTIDE SEQUENCE [LARGE SCALE GENOMIC DNA]</scope>
    <source>
        <strain evidence="2 3">ATCC 25827</strain>
    </source>
</reference>
<dbReference type="Pfam" id="PF01381">
    <property type="entry name" value="HTH_3"/>
    <property type="match status" value="1"/>
</dbReference>
<evidence type="ECO:0000313" key="2">
    <source>
        <dbReference type="EMBL" id="EDU61187.1"/>
    </source>
</evidence>
<comment type="caution">
    <text evidence="2">The sequence shown here is derived from an EMBL/GenBank/DDBJ whole genome shotgun (WGS) entry which is preliminary data.</text>
</comment>
<dbReference type="SUPFAM" id="SSF47413">
    <property type="entry name" value="lambda repressor-like DNA-binding domains"/>
    <property type="match status" value="1"/>
</dbReference>
<evidence type="ECO:0000313" key="3">
    <source>
        <dbReference type="Proteomes" id="UP000004506"/>
    </source>
</evidence>
<dbReference type="AlphaFoldDB" id="A0AA87CSR6"/>
<dbReference type="InterPro" id="IPR010982">
    <property type="entry name" value="Lambda_DNA-bd_dom_sf"/>
</dbReference>
<accession>A0AA87CSR6</accession>
<gene>
    <name evidence="2" type="ORF">PROSTU_00829</name>
</gene>
<dbReference type="Gene3D" id="1.10.260.40">
    <property type="entry name" value="lambda repressor-like DNA-binding domains"/>
    <property type="match status" value="1"/>
</dbReference>
<reference evidence="3" key="2">
    <citation type="submission" date="2008-04" db="EMBL/GenBank/DDBJ databases">
        <title>Draft genome sequence of Providencia stuartii(ATCC 25827).</title>
        <authorList>
            <person name="Sudarsanam P."/>
            <person name="Ley R."/>
            <person name="Guruge J."/>
            <person name="Turnbaugh P.J."/>
            <person name="Mahowald M."/>
            <person name="Liep D."/>
            <person name="Gordon J."/>
        </authorList>
    </citation>
    <scope>NUCLEOTIDE SEQUENCE [LARGE SCALE GENOMIC DNA]</scope>
    <source>
        <strain evidence="3">ATCC 25827</strain>
    </source>
</reference>
<dbReference type="EMBL" id="ABJD02000080">
    <property type="protein sequence ID" value="EDU61187.1"/>
    <property type="molecule type" value="Genomic_DNA"/>
</dbReference>
<feature type="domain" description="HTH cro/C1-type" evidence="1">
    <location>
        <begin position="37"/>
        <end position="91"/>
    </location>
</feature>
<dbReference type="Proteomes" id="UP000004506">
    <property type="component" value="Unassembled WGS sequence"/>
</dbReference>
<evidence type="ECO:0000259" key="1">
    <source>
        <dbReference type="PROSITE" id="PS50943"/>
    </source>
</evidence>
<name>A0AA87CSR6_PROST</name>
<dbReference type="RefSeq" id="WP_004917104.1">
    <property type="nucleotide sequence ID" value="NZ_DS607659.1"/>
</dbReference>